<dbReference type="EMBL" id="NPIC01000001">
    <property type="protein sequence ID" value="RDL40526.1"/>
    <property type="molecule type" value="Genomic_DNA"/>
</dbReference>
<dbReference type="Gene3D" id="3.90.1200.10">
    <property type="match status" value="1"/>
</dbReference>
<proteinExistence type="predicted"/>
<dbReference type="AlphaFoldDB" id="A0A370TYC0"/>
<gene>
    <name evidence="3" type="ORF">BP5553_00505</name>
</gene>
<dbReference type="RefSeq" id="XP_031873182.1">
    <property type="nucleotide sequence ID" value="XM_032009128.1"/>
</dbReference>
<dbReference type="GeneID" id="43593354"/>
<evidence type="ECO:0008006" key="5">
    <source>
        <dbReference type="Google" id="ProtNLM"/>
    </source>
</evidence>
<feature type="domain" description="Heterokaryon incompatibility" evidence="2">
    <location>
        <begin position="1"/>
        <end position="82"/>
    </location>
</feature>
<feature type="domain" description="Aminoglycoside phosphotransferase" evidence="1">
    <location>
        <begin position="458"/>
        <end position="614"/>
    </location>
</feature>
<dbReference type="Proteomes" id="UP000254866">
    <property type="component" value="Unassembled WGS sequence"/>
</dbReference>
<comment type="caution">
    <text evidence="3">The sequence shown here is derived from an EMBL/GenBank/DDBJ whole genome shotgun (WGS) entry which is preliminary data.</text>
</comment>
<dbReference type="InterPro" id="IPR010730">
    <property type="entry name" value="HET"/>
</dbReference>
<dbReference type="InterPro" id="IPR011009">
    <property type="entry name" value="Kinase-like_dom_sf"/>
</dbReference>
<dbReference type="OrthoDB" id="10003767at2759"/>
<organism evidence="3 4">
    <name type="scientific">Venustampulla echinocandica</name>
    <dbReference type="NCBI Taxonomy" id="2656787"/>
    <lineage>
        <taxon>Eukaryota</taxon>
        <taxon>Fungi</taxon>
        <taxon>Dikarya</taxon>
        <taxon>Ascomycota</taxon>
        <taxon>Pezizomycotina</taxon>
        <taxon>Leotiomycetes</taxon>
        <taxon>Helotiales</taxon>
        <taxon>Pleuroascaceae</taxon>
        <taxon>Venustampulla</taxon>
    </lineage>
</organism>
<sequence>MASIYASAQTVLVWLGAAGDNSNLAIDEIKRIESFCRGLDTSELKAKQAVKNFLPEEDDPALPAVVKLFDRQWFKRIWIMQEVILARRVHVYCGHKSLPWSTLADFGESMMEICPGLLFLAGPSDTHILFLFRDTTWRFSAQTSQGTTRPSLRHTWSTRPYNSRICSHQLSAGILGRLPSWCPNFNDARGETIGYNLIPSFNAGGFADGEGRKAHVQLHSSSHLDSIQVGFQMDTVKRVVGSSVAIFTSRDQLEHEGLFADCAKNLAWERECWTIFYEDAHKSLGGNNIPEDYLRALIANHFTSMEAVPLNYSLRDDYLAIKAGWTSRSKFETPTRSFTYSTEESRLRYLIAILNQKRRKFFSTEAGRVGMGPRHVKPGDRIVTLYGGAPVFILRVSESHHDSGETESHVLIGDAFVGGLMDLSLIPESSRNDRCYAGSGGLGGMLLVSGHCLGRHSGAGLPVPEIYGYSATSEKAAGTEYIFMEPLRGKNFGGIWLDLSEDARITTVTKLVEDPEAALTAGAKKEIAYLKKFGRPLQPFQLLRWEIYDYQKQSHLEHIDGLEKYLEIAPQLIPNDNDALARPTIRHPDLQPNNVFVSDDLEITGLIDWQQCAVLPLFLQCGIPNSPQNCGDSVSESLKTPELPHNFDYLDEREQFEQAKLLRTPTSLLLRRENYNILYITMLWHLI</sequence>
<dbReference type="SUPFAM" id="SSF56112">
    <property type="entry name" value="Protein kinase-like (PK-like)"/>
    <property type="match status" value="1"/>
</dbReference>
<reference evidence="3 4" key="1">
    <citation type="journal article" date="2018" name="IMA Fungus">
        <title>IMA Genome-F 9: Draft genome sequence of Annulohypoxylon stygium, Aspergillus mulundensis, Berkeleyomyces basicola (syn. Thielaviopsis basicola), Ceratocystis smalleyi, two Cercospora beticola strains, Coleophoma cylindrospora, Fusarium fracticaudum, Phialophora cf. hyalina, and Morchella septimelata.</title>
        <authorList>
            <person name="Wingfield B.D."/>
            <person name="Bills G.F."/>
            <person name="Dong Y."/>
            <person name="Huang W."/>
            <person name="Nel W.J."/>
            <person name="Swalarsk-Parry B.S."/>
            <person name="Vaghefi N."/>
            <person name="Wilken P.M."/>
            <person name="An Z."/>
            <person name="de Beer Z.W."/>
            <person name="De Vos L."/>
            <person name="Chen L."/>
            <person name="Duong T.A."/>
            <person name="Gao Y."/>
            <person name="Hammerbacher A."/>
            <person name="Kikkert J.R."/>
            <person name="Li Y."/>
            <person name="Li H."/>
            <person name="Li K."/>
            <person name="Li Q."/>
            <person name="Liu X."/>
            <person name="Ma X."/>
            <person name="Naidoo K."/>
            <person name="Pethybridge S.J."/>
            <person name="Sun J."/>
            <person name="Steenkamp E.T."/>
            <person name="van der Nest M.A."/>
            <person name="van Wyk S."/>
            <person name="Wingfield M.J."/>
            <person name="Xiong C."/>
            <person name="Yue Q."/>
            <person name="Zhang X."/>
        </authorList>
    </citation>
    <scope>NUCLEOTIDE SEQUENCE [LARGE SCALE GENOMIC DNA]</scope>
    <source>
        <strain evidence="3 4">BP 5553</strain>
    </source>
</reference>
<dbReference type="PANTHER" id="PTHR36091">
    <property type="entry name" value="ALTERED INHERITANCE OF MITOCHONDRIA PROTEIN 9, MITOCHONDRIAL"/>
    <property type="match status" value="1"/>
</dbReference>
<accession>A0A370TYC0</accession>
<dbReference type="InterPro" id="IPR002575">
    <property type="entry name" value="Aminoglycoside_PTrfase"/>
</dbReference>
<dbReference type="Pfam" id="PF26639">
    <property type="entry name" value="Het-6_barrel"/>
    <property type="match status" value="1"/>
</dbReference>
<dbReference type="InterPro" id="IPR051035">
    <property type="entry name" value="Mito_inheritance_9"/>
</dbReference>
<evidence type="ECO:0000259" key="1">
    <source>
        <dbReference type="Pfam" id="PF01636"/>
    </source>
</evidence>
<evidence type="ECO:0000259" key="2">
    <source>
        <dbReference type="Pfam" id="PF06985"/>
    </source>
</evidence>
<keyword evidence="4" id="KW-1185">Reference proteome</keyword>
<evidence type="ECO:0000313" key="3">
    <source>
        <dbReference type="EMBL" id="RDL40526.1"/>
    </source>
</evidence>
<name>A0A370TYC0_9HELO</name>
<dbReference type="Pfam" id="PF01636">
    <property type="entry name" value="APH"/>
    <property type="match status" value="1"/>
</dbReference>
<dbReference type="PANTHER" id="PTHR36091:SF2">
    <property type="entry name" value="AMINOGLYCOSIDE PHOSPHOTRANSFERASE DOMAIN-CONTAINING PROTEIN"/>
    <property type="match status" value="1"/>
</dbReference>
<evidence type="ECO:0000313" key="4">
    <source>
        <dbReference type="Proteomes" id="UP000254866"/>
    </source>
</evidence>
<dbReference type="GO" id="GO:0005739">
    <property type="term" value="C:mitochondrion"/>
    <property type="evidence" value="ECO:0007669"/>
    <property type="project" value="TreeGrafter"/>
</dbReference>
<dbReference type="STRING" id="2656787.A0A370TYC0"/>
<dbReference type="Pfam" id="PF06985">
    <property type="entry name" value="HET"/>
    <property type="match status" value="1"/>
</dbReference>
<protein>
    <recommendedName>
        <fullName evidence="5">Heterokaryon incompatibility domain-containing protein</fullName>
    </recommendedName>
</protein>